<name>A0A238VCG6_HALVU</name>
<evidence type="ECO:0000313" key="2">
    <source>
        <dbReference type="Proteomes" id="UP000198397"/>
    </source>
</evidence>
<gene>
    <name evidence="1" type="ORF">SAMN06264855_102220</name>
</gene>
<evidence type="ECO:0000313" key="1">
    <source>
        <dbReference type="EMBL" id="SNR31747.1"/>
    </source>
</evidence>
<dbReference type="Proteomes" id="UP000198397">
    <property type="component" value="Unassembled WGS sequence"/>
</dbReference>
<proteinExistence type="predicted"/>
<protein>
    <submittedName>
        <fullName evidence="1">Uncharacterized protein</fullName>
    </submittedName>
</protein>
<sequence>MGAGRVDSVVVGGRSYRTYKNNPAEDYNPYFIVSLNGRIDDRPLDPSSQHLSPTGVFSLHMCQYCNWAFHDGWGELLKYDEVYQSAFGQETESTHGFHEDWDDLRAELGL</sequence>
<dbReference type="AlphaFoldDB" id="A0A238VCG6"/>
<dbReference type="EMBL" id="FZNQ01000002">
    <property type="protein sequence ID" value="SNR31747.1"/>
    <property type="molecule type" value="Genomic_DNA"/>
</dbReference>
<organism evidence="1 2">
    <name type="scientific">Halorubrum vacuolatum</name>
    <name type="common">Natronobacterium vacuolatum</name>
    <dbReference type="NCBI Taxonomy" id="63740"/>
    <lineage>
        <taxon>Archaea</taxon>
        <taxon>Methanobacteriati</taxon>
        <taxon>Methanobacteriota</taxon>
        <taxon>Stenosarchaea group</taxon>
        <taxon>Halobacteria</taxon>
        <taxon>Halobacteriales</taxon>
        <taxon>Haloferacaceae</taxon>
        <taxon>Halorubrum</taxon>
    </lineage>
</organism>
<reference evidence="1 2" key="1">
    <citation type="submission" date="2017-06" db="EMBL/GenBank/DDBJ databases">
        <authorList>
            <person name="Kim H.J."/>
            <person name="Triplett B.A."/>
        </authorList>
    </citation>
    <scope>NUCLEOTIDE SEQUENCE [LARGE SCALE GENOMIC DNA]</scope>
    <source>
        <strain evidence="1 2">DSM 8800</strain>
    </source>
</reference>
<accession>A0A238VCG6</accession>
<keyword evidence="2" id="KW-1185">Reference proteome</keyword>